<evidence type="ECO:0000256" key="4">
    <source>
        <dbReference type="ARBA" id="ARBA00022917"/>
    </source>
</evidence>
<evidence type="ECO:0000256" key="2">
    <source>
        <dbReference type="ARBA" id="ARBA00022730"/>
    </source>
</evidence>
<dbReference type="GO" id="GO:0043023">
    <property type="term" value="F:ribosomal large subunit binding"/>
    <property type="evidence" value="ECO:0007669"/>
    <property type="project" value="UniProtKB-UniRule"/>
</dbReference>
<organism evidence="7">
    <name type="scientific">uncultured Helicobacter sp</name>
    <dbReference type="NCBI Taxonomy" id="175537"/>
    <lineage>
        <taxon>Bacteria</taxon>
        <taxon>Pseudomonadati</taxon>
        <taxon>Campylobacterota</taxon>
        <taxon>Epsilonproteobacteria</taxon>
        <taxon>Campylobacterales</taxon>
        <taxon>Helicobacteraceae</taxon>
        <taxon>Helicobacter</taxon>
        <taxon>environmental samples</taxon>
    </lineage>
</organism>
<accession>A0A650ENN0</accession>
<protein>
    <recommendedName>
        <fullName evidence="5">RQC P-site tRNA stabilizing factor</fullName>
        <shortName evidence="5">RqcP</shortName>
    </recommendedName>
    <alternativeName>
        <fullName evidence="5">Ribosome-associated protein quality control protein P</fullName>
    </alternativeName>
</protein>
<evidence type="ECO:0000313" key="7">
    <source>
        <dbReference type="EMBL" id="QGT50474.1"/>
    </source>
</evidence>
<dbReference type="InterPro" id="IPR025490">
    <property type="entry name" value="RqcP"/>
</dbReference>
<dbReference type="PROSITE" id="PS50889">
    <property type="entry name" value="S4"/>
    <property type="match status" value="1"/>
</dbReference>
<keyword evidence="1 5" id="KW-0820">tRNA-binding</keyword>
<dbReference type="EMBL" id="MN577569">
    <property type="protein sequence ID" value="QGT50474.1"/>
    <property type="molecule type" value="Genomic_DNA"/>
</dbReference>
<feature type="domain" description="RNA-binding S4" evidence="6">
    <location>
        <begin position="1"/>
        <end position="56"/>
    </location>
</feature>
<name>A0A650ENN0_9HELI</name>
<evidence type="ECO:0000256" key="1">
    <source>
        <dbReference type="ARBA" id="ARBA00022555"/>
    </source>
</evidence>
<comment type="function">
    <text evidence="5">Key component of the ribosome quality control system (RQC), a ribosome-associated complex that mediates the extraction of incompletely synthesized nascent chains from stalled ribosomes and their subsequent degradation. RqcH recruits Ala-charged tRNA, and with RqcP directs the elongation of stalled nascent chains on 50S ribosomal subunits, leading to non-templated C-terminal alanine extensions (Ala tail). The Ala tail promotes nascent chain degradation. RqcP is associated with the translocation-like movement of the peptidyl-tRNA from the A-site into the P-site.</text>
</comment>
<dbReference type="SUPFAM" id="SSF55174">
    <property type="entry name" value="Alpha-L RNA-binding motif"/>
    <property type="match status" value="1"/>
</dbReference>
<dbReference type="AlphaFoldDB" id="A0A650ENN0"/>
<evidence type="ECO:0000256" key="3">
    <source>
        <dbReference type="ARBA" id="ARBA00022884"/>
    </source>
</evidence>
<comment type="subunit">
    <text evidence="5">Associates with stalled 50S ribosomal subunits. Binds to RqcH, 23S rRNA and the P-site tRNA. Does not require RqcH for association with 50S subunits.</text>
</comment>
<comment type="similarity">
    <text evidence="5">Belongs to the RqcP family.</text>
</comment>
<dbReference type="HAMAP" id="MF_00871">
    <property type="entry name" value="RqcP"/>
    <property type="match status" value="1"/>
</dbReference>
<dbReference type="InterPro" id="IPR002942">
    <property type="entry name" value="S4_RNA-bd"/>
</dbReference>
<gene>
    <name evidence="5" type="primary">rqcP</name>
    <name evidence="7" type="ORF">Helico5904_1460</name>
</gene>
<dbReference type="InterPro" id="IPR036986">
    <property type="entry name" value="S4_RNA-bd_sf"/>
</dbReference>
<dbReference type="SMART" id="SM00363">
    <property type="entry name" value="S4"/>
    <property type="match status" value="1"/>
</dbReference>
<evidence type="ECO:0000256" key="5">
    <source>
        <dbReference type="HAMAP-Rule" id="MF_00871"/>
    </source>
</evidence>
<keyword evidence="4 5" id="KW-0648">Protein biosynthesis</keyword>
<dbReference type="GO" id="GO:0072344">
    <property type="term" value="P:rescue of stalled ribosome"/>
    <property type="evidence" value="ECO:0007669"/>
    <property type="project" value="UniProtKB-UniRule"/>
</dbReference>
<dbReference type="Pfam" id="PF01479">
    <property type="entry name" value="S4"/>
    <property type="match status" value="1"/>
</dbReference>
<sequence>MRVDKFLSSVNILKRRSIAQDMCDNGVVSVNGIKAKSSKEVRIGDKISLHYLQYTKTYQILALPTTKTIPKAQSKEYYKELP</sequence>
<dbReference type="GO" id="GO:0019843">
    <property type="term" value="F:rRNA binding"/>
    <property type="evidence" value="ECO:0007669"/>
    <property type="project" value="UniProtKB-UniRule"/>
</dbReference>
<dbReference type="CDD" id="cd00165">
    <property type="entry name" value="S4"/>
    <property type="match status" value="1"/>
</dbReference>
<keyword evidence="3 5" id="KW-0694">RNA-binding</keyword>
<dbReference type="Gene3D" id="3.10.290.10">
    <property type="entry name" value="RNA-binding S4 domain"/>
    <property type="match status" value="1"/>
</dbReference>
<evidence type="ECO:0000259" key="6">
    <source>
        <dbReference type="SMART" id="SM00363"/>
    </source>
</evidence>
<dbReference type="GO" id="GO:0000049">
    <property type="term" value="F:tRNA binding"/>
    <property type="evidence" value="ECO:0007669"/>
    <property type="project" value="UniProtKB-UniRule"/>
</dbReference>
<keyword evidence="2 5" id="KW-0699">rRNA-binding</keyword>
<proteinExistence type="inferred from homology"/>
<reference evidence="7" key="1">
    <citation type="journal article" date="2020" name="J. ISSAAS">
        <title>Lactobacilli and other gastrointestinal microbiota of Peromyscus leucopus, reservoir host for agents of Lyme disease and other zoonoses in North America.</title>
        <authorList>
            <person name="Milovic A."/>
            <person name="Bassam K."/>
            <person name="Shao H."/>
            <person name="Chatzistamou I."/>
            <person name="Tufts D.M."/>
            <person name="Diuk-Wasser M."/>
            <person name="Barbour A.G."/>
        </authorList>
    </citation>
    <scope>NUCLEOTIDE SEQUENCE</scope>
    <source>
        <strain evidence="7">LL4</strain>
    </source>
</reference>
<dbReference type="PIRSF" id="PIRSF038881">
    <property type="entry name" value="RNAbp_HP1423"/>
    <property type="match status" value="1"/>
</dbReference>